<dbReference type="AlphaFoldDB" id="A0AAD3HEP5"/>
<organism evidence="11 12">
    <name type="scientific">Chaetoceros tenuissimus</name>
    <dbReference type="NCBI Taxonomy" id="426638"/>
    <lineage>
        <taxon>Eukaryota</taxon>
        <taxon>Sar</taxon>
        <taxon>Stramenopiles</taxon>
        <taxon>Ochrophyta</taxon>
        <taxon>Bacillariophyta</taxon>
        <taxon>Coscinodiscophyceae</taxon>
        <taxon>Chaetocerotophycidae</taxon>
        <taxon>Chaetocerotales</taxon>
        <taxon>Chaetocerotaceae</taxon>
        <taxon>Chaetoceros</taxon>
    </lineage>
</organism>
<evidence type="ECO:0000256" key="4">
    <source>
        <dbReference type="ARBA" id="ARBA00013213"/>
    </source>
</evidence>
<evidence type="ECO:0000256" key="2">
    <source>
        <dbReference type="ARBA" id="ARBA00005062"/>
    </source>
</evidence>
<evidence type="ECO:0000259" key="10">
    <source>
        <dbReference type="PROSITE" id="PS51671"/>
    </source>
</evidence>
<dbReference type="InterPro" id="IPR002912">
    <property type="entry name" value="ACT_dom"/>
</dbReference>
<dbReference type="NCBIfam" id="NF004976">
    <property type="entry name" value="PRK06349.1"/>
    <property type="match status" value="1"/>
</dbReference>
<accession>A0AAD3HEP5</accession>
<evidence type="ECO:0000256" key="1">
    <source>
        <dbReference type="ARBA" id="ARBA00005056"/>
    </source>
</evidence>
<reference evidence="11 12" key="1">
    <citation type="journal article" date="2021" name="Sci. Rep.">
        <title>The genome of the diatom Chaetoceros tenuissimus carries an ancient integrated fragment of an extant virus.</title>
        <authorList>
            <person name="Hongo Y."/>
            <person name="Kimura K."/>
            <person name="Takaki Y."/>
            <person name="Yoshida Y."/>
            <person name="Baba S."/>
            <person name="Kobayashi G."/>
            <person name="Nagasaki K."/>
            <person name="Hano T."/>
            <person name="Tomaru Y."/>
        </authorList>
    </citation>
    <scope>NUCLEOTIDE SEQUENCE [LARGE SCALE GENOMIC DNA]</scope>
    <source>
        <strain evidence="11 12">NIES-3715</strain>
    </source>
</reference>
<evidence type="ECO:0000256" key="9">
    <source>
        <dbReference type="ARBA" id="ARBA00023167"/>
    </source>
</evidence>
<dbReference type="Gene3D" id="3.30.70.260">
    <property type="match status" value="1"/>
</dbReference>
<dbReference type="Gene3D" id="3.40.50.720">
    <property type="entry name" value="NAD(P)-binding Rossmann-like Domain"/>
    <property type="match status" value="1"/>
</dbReference>
<keyword evidence="7" id="KW-0791">Threonine biosynthesis</keyword>
<comment type="caution">
    <text evidence="11">The sequence shown here is derived from an EMBL/GenBank/DDBJ whole genome shotgun (WGS) entry which is preliminary data.</text>
</comment>
<dbReference type="PANTHER" id="PTHR43331">
    <property type="entry name" value="HOMOSERINE DEHYDROGENASE"/>
    <property type="match status" value="1"/>
</dbReference>
<evidence type="ECO:0000256" key="3">
    <source>
        <dbReference type="ARBA" id="ARBA00006753"/>
    </source>
</evidence>
<dbReference type="PROSITE" id="PS51671">
    <property type="entry name" value="ACT"/>
    <property type="match status" value="1"/>
</dbReference>
<name>A0AAD3HEP5_9STRA</name>
<comment type="pathway">
    <text evidence="2">Amino-acid biosynthesis; L-methionine biosynthesis via de novo pathway; L-homoserine from L-aspartate: step 3/3.</text>
</comment>
<evidence type="ECO:0000313" key="11">
    <source>
        <dbReference type="EMBL" id="GFH60875.1"/>
    </source>
</evidence>
<evidence type="ECO:0000256" key="5">
    <source>
        <dbReference type="ARBA" id="ARBA00013376"/>
    </source>
</evidence>
<keyword evidence="8" id="KW-0560">Oxidoreductase</keyword>
<dbReference type="InterPro" id="IPR036291">
    <property type="entry name" value="NAD(P)-bd_dom_sf"/>
</dbReference>
<dbReference type="InterPro" id="IPR001342">
    <property type="entry name" value="HDH_cat"/>
</dbReference>
<keyword evidence="12" id="KW-1185">Reference proteome</keyword>
<gene>
    <name evidence="11" type="ORF">CTEN210_17351</name>
</gene>
<dbReference type="SUPFAM" id="SSF55347">
    <property type="entry name" value="Glyceraldehyde-3-phosphate dehydrogenase-like, C-terminal domain"/>
    <property type="match status" value="1"/>
</dbReference>
<dbReference type="Pfam" id="PF00742">
    <property type="entry name" value="Homoserine_dh"/>
    <property type="match status" value="1"/>
</dbReference>
<dbReference type="Pfam" id="PF03447">
    <property type="entry name" value="NAD_binding_3"/>
    <property type="match status" value="1"/>
</dbReference>
<dbReference type="Gene3D" id="3.30.360.10">
    <property type="entry name" value="Dihydrodipicolinate Reductase, domain 2"/>
    <property type="match status" value="1"/>
</dbReference>
<dbReference type="GO" id="GO:0009086">
    <property type="term" value="P:methionine biosynthetic process"/>
    <property type="evidence" value="ECO:0007669"/>
    <property type="project" value="UniProtKB-KW"/>
</dbReference>
<evidence type="ECO:0000313" key="12">
    <source>
        <dbReference type="Proteomes" id="UP001054902"/>
    </source>
</evidence>
<dbReference type="GO" id="GO:0009088">
    <property type="term" value="P:threonine biosynthetic process"/>
    <property type="evidence" value="ECO:0007669"/>
    <property type="project" value="UniProtKB-KW"/>
</dbReference>
<dbReference type="PANTHER" id="PTHR43331:SF1">
    <property type="entry name" value="HOMOSERINE DEHYDROGENASE"/>
    <property type="match status" value="1"/>
</dbReference>
<dbReference type="GO" id="GO:0050661">
    <property type="term" value="F:NADP binding"/>
    <property type="evidence" value="ECO:0007669"/>
    <property type="project" value="InterPro"/>
</dbReference>
<dbReference type="EC" id="1.1.1.3" evidence="4"/>
<comment type="similarity">
    <text evidence="3">Belongs to the homoserine dehydrogenase family.</text>
</comment>
<dbReference type="GO" id="GO:0004412">
    <property type="term" value="F:homoserine dehydrogenase activity"/>
    <property type="evidence" value="ECO:0007669"/>
    <property type="project" value="UniProtKB-EC"/>
</dbReference>
<evidence type="ECO:0000256" key="7">
    <source>
        <dbReference type="ARBA" id="ARBA00022697"/>
    </source>
</evidence>
<protein>
    <recommendedName>
        <fullName evidence="5">Homoserine dehydrogenase</fullName>
        <ecNumber evidence="4">1.1.1.3</ecNumber>
    </recommendedName>
</protein>
<keyword evidence="9" id="KW-0486">Methionine biosynthesis</keyword>
<dbReference type="EMBL" id="BLLK01000069">
    <property type="protein sequence ID" value="GFH60875.1"/>
    <property type="molecule type" value="Genomic_DNA"/>
</dbReference>
<sequence>MGRLRDSEDDSSYRSQSYSGLPSCIISKLCVRDPAKIRKFQIDQDSTEVVTDLSSVVGDVNIDIVVEVTDGGDEVKDALVSCIKGGKKVVTSNTSLLAENMDEIIETIDQRNNIFAFEAAVGCGIPIINSLQSCFTGDIIHEVSGILNGPTNYMLGRIEKEGVDIDEAYVEAQEMGYTTGDDDIEGIDARNKITILAKLCFGASVASECISCTGIAEINAVDFEYAKLLGCTIKFVATGQRLSEYSEYDGDLSCYVGPKLVPLDHLFSSNKGTGNTIHINSENLGISSFQGAGLGSFAAANAVVSDVYRLATGNVQNPFPLRSSINVESDYSSEFYIRITFQDQLGIIRRVGELAEMNGCSICSILQNPIKDKQQADFVVTLEECLSSQVHQLCLDIGEEDFAHSVPIFMPMLSS</sequence>
<proteinExistence type="inferred from homology"/>
<dbReference type="SUPFAM" id="SSF55021">
    <property type="entry name" value="ACT-like"/>
    <property type="match status" value="1"/>
</dbReference>
<comment type="pathway">
    <text evidence="1">Amino-acid biosynthesis; L-threonine biosynthesis; L-threonine from L-aspartate: step 3/5.</text>
</comment>
<dbReference type="InterPro" id="IPR005106">
    <property type="entry name" value="Asp/hSer_DH_NAD-bd"/>
</dbReference>
<dbReference type="InterPro" id="IPR045865">
    <property type="entry name" value="ACT-like_dom_sf"/>
</dbReference>
<keyword evidence="6" id="KW-0028">Amino-acid biosynthesis</keyword>
<dbReference type="SUPFAM" id="SSF51735">
    <property type="entry name" value="NAD(P)-binding Rossmann-fold domains"/>
    <property type="match status" value="1"/>
</dbReference>
<dbReference type="Proteomes" id="UP001054902">
    <property type="component" value="Unassembled WGS sequence"/>
</dbReference>
<evidence type="ECO:0000256" key="8">
    <source>
        <dbReference type="ARBA" id="ARBA00023002"/>
    </source>
</evidence>
<dbReference type="FunFam" id="3.30.360.10:FF:000005">
    <property type="entry name" value="Homoserine dehydrogenase"/>
    <property type="match status" value="1"/>
</dbReference>
<evidence type="ECO:0000256" key="6">
    <source>
        <dbReference type="ARBA" id="ARBA00022605"/>
    </source>
</evidence>
<feature type="domain" description="ACT" evidence="10">
    <location>
        <begin position="336"/>
        <end position="411"/>
    </location>
</feature>